<keyword evidence="5" id="KW-0963">Cytoplasm</keyword>
<sequence length="245" mass="27532">MGTNAVIVIPARFGSTRFPGKILAPILGKPMIWYVYRGALQSTMANEIIVATDSEKIKETVEAFGGKAVLTKGNFPSGTDRVFEAVKDKVYDIVVNLQGDEPLIKGEILDLLIQELINSNADITTPCYAADESEAQNPNRVKIVTDSMGYALYFSRSPIPYYRNNNGSKEYLIHIGIYAYKFHSLKKFVKLPSSELENKEKLEQLRALEYGMKIKVVKTNYRSYPVDIPEDIKVVENLLKNKEAL</sequence>
<protein>
    <recommendedName>
        <fullName evidence="5">3-deoxy-manno-octulosonate cytidylyltransferase</fullName>
        <ecNumber evidence="5">2.7.7.38</ecNumber>
    </recommendedName>
    <alternativeName>
        <fullName evidence="5">CMP-2-keto-3-deoxyoctulosonic acid synthase</fullName>
        <shortName evidence="5">CKS</shortName>
        <shortName evidence="5">CMP-KDO synthase</shortName>
    </alternativeName>
</protein>
<comment type="pathway">
    <text evidence="5">Nucleotide-sugar biosynthesis; CMP-3-deoxy-D-manno-octulosonate biosynthesis; CMP-3-deoxy-D-manno-octulosonate from 3-deoxy-D-manno-octulosonate and CTP: step 1/1.</text>
</comment>
<comment type="catalytic activity">
    <reaction evidence="5">
        <text>3-deoxy-alpha-D-manno-oct-2-ulosonate + CTP = CMP-3-deoxy-beta-D-manno-octulosonate + diphosphate</text>
        <dbReference type="Rhea" id="RHEA:23448"/>
        <dbReference type="ChEBI" id="CHEBI:33019"/>
        <dbReference type="ChEBI" id="CHEBI:37563"/>
        <dbReference type="ChEBI" id="CHEBI:85986"/>
        <dbReference type="ChEBI" id="CHEBI:85987"/>
        <dbReference type="EC" id="2.7.7.38"/>
    </reaction>
</comment>
<dbReference type="GO" id="GO:0005829">
    <property type="term" value="C:cytosol"/>
    <property type="evidence" value="ECO:0007669"/>
    <property type="project" value="TreeGrafter"/>
</dbReference>
<evidence type="ECO:0000256" key="3">
    <source>
        <dbReference type="ARBA" id="ARBA00022695"/>
    </source>
</evidence>
<dbReference type="GO" id="GO:0033468">
    <property type="term" value="P:CMP-keto-3-deoxy-D-manno-octulosonic acid biosynthetic process"/>
    <property type="evidence" value="ECO:0007669"/>
    <property type="project" value="UniProtKB-UniRule"/>
</dbReference>
<dbReference type="SUPFAM" id="SSF53448">
    <property type="entry name" value="Nucleotide-diphospho-sugar transferases"/>
    <property type="match status" value="1"/>
</dbReference>
<dbReference type="Gene3D" id="3.90.550.10">
    <property type="entry name" value="Spore Coat Polysaccharide Biosynthesis Protein SpsA, Chain A"/>
    <property type="match status" value="1"/>
</dbReference>
<evidence type="ECO:0000256" key="5">
    <source>
        <dbReference type="HAMAP-Rule" id="MF_00057"/>
    </source>
</evidence>
<comment type="function">
    <text evidence="5">Activates KDO (a required 8-carbon sugar) for incorporation into bacterial lipopolysaccharide in Gram-negative bacteria.</text>
</comment>
<dbReference type="PANTHER" id="PTHR42866">
    <property type="entry name" value="3-DEOXY-MANNO-OCTULOSONATE CYTIDYLYLTRANSFERASE"/>
    <property type="match status" value="1"/>
</dbReference>
<dbReference type="AlphaFoldDB" id="A0A7C5M250"/>
<reference evidence="6" key="1">
    <citation type="journal article" date="2020" name="mSystems">
        <title>Genome- and Community-Level Interaction Insights into Carbon Utilization and Element Cycling Functions of Hydrothermarchaeota in Hydrothermal Sediment.</title>
        <authorList>
            <person name="Zhou Z."/>
            <person name="Liu Y."/>
            <person name="Xu W."/>
            <person name="Pan J."/>
            <person name="Luo Z.H."/>
            <person name="Li M."/>
        </authorList>
    </citation>
    <scope>NUCLEOTIDE SEQUENCE [LARGE SCALE GENOMIC DNA]</scope>
    <source>
        <strain evidence="6">HyVt-94</strain>
    </source>
</reference>
<dbReference type="NCBIfam" id="NF009905">
    <property type="entry name" value="PRK13368.1"/>
    <property type="match status" value="1"/>
</dbReference>
<dbReference type="InterPro" id="IPR004528">
    <property type="entry name" value="KdsB"/>
</dbReference>
<dbReference type="HAMAP" id="MF_00057">
    <property type="entry name" value="KdsB"/>
    <property type="match status" value="1"/>
</dbReference>
<dbReference type="UniPathway" id="UPA00358">
    <property type="reaction ID" value="UER00476"/>
</dbReference>
<dbReference type="NCBIfam" id="TIGR00466">
    <property type="entry name" value="kdsB"/>
    <property type="match status" value="1"/>
</dbReference>
<dbReference type="EC" id="2.7.7.38" evidence="5"/>
<evidence type="ECO:0000256" key="2">
    <source>
        <dbReference type="ARBA" id="ARBA00022679"/>
    </source>
</evidence>
<keyword evidence="4 5" id="KW-0448">Lipopolysaccharide biosynthesis</keyword>
<comment type="similarity">
    <text evidence="5">Belongs to the KdsB family.</text>
</comment>
<comment type="subcellular location">
    <subcellularLocation>
        <location evidence="5">Cytoplasm</location>
    </subcellularLocation>
    <subcellularLocation>
        <location evidence="1">Membrane</location>
    </subcellularLocation>
</comment>
<dbReference type="InterPro" id="IPR029044">
    <property type="entry name" value="Nucleotide-diphossugar_trans"/>
</dbReference>
<proteinExistence type="inferred from homology"/>
<dbReference type="Pfam" id="PF02348">
    <property type="entry name" value="CTP_transf_3"/>
    <property type="match status" value="1"/>
</dbReference>
<dbReference type="EMBL" id="DRTV01000166">
    <property type="protein sequence ID" value="HHF58251.1"/>
    <property type="molecule type" value="Genomic_DNA"/>
</dbReference>
<comment type="caution">
    <text evidence="6">The sequence shown here is derived from an EMBL/GenBank/DDBJ whole genome shotgun (WGS) entry which is preliminary data.</text>
</comment>
<dbReference type="NCBIfam" id="NF003952">
    <property type="entry name" value="PRK05450.1-5"/>
    <property type="match status" value="1"/>
</dbReference>
<dbReference type="GO" id="GO:0008690">
    <property type="term" value="F:3-deoxy-manno-octulosonate cytidylyltransferase activity"/>
    <property type="evidence" value="ECO:0007669"/>
    <property type="project" value="UniProtKB-UniRule"/>
</dbReference>
<keyword evidence="2 5" id="KW-0808">Transferase</keyword>
<evidence type="ECO:0000256" key="4">
    <source>
        <dbReference type="ARBA" id="ARBA00022985"/>
    </source>
</evidence>
<organism evidence="6">
    <name type="scientific">candidate division WOR-3 bacterium</name>
    <dbReference type="NCBI Taxonomy" id="2052148"/>
    <lineage>
        <taxon>Bacteria</taxon>
        <taxon>Bacteria division WOR-3</taxon>
    </lineage>
</organism>
<dbReference type="FunFam" id="3.90.550.10:FF:000011">
    <property type="entry name" value="3-deoxy-manno-octulosonate cytidylyltransferase"/>
    <property type="match status" value="1"/>
</dbReference>
<dbReference type="InterPro" id="IPR003329">
    <property type="entry name" value="Cytidylyl_trans"/>
</dbReference>
<dbReference type="PANTHER" id="PTHR42866:SF2">
    <property type="entry name" value="3-DEOXY-MANNO-OCTULOSONATE CYTIDYLYLTRANSFERASE, MITOCHONDRIAL"/>
    <property type="match status" value="1"/>
</dbReference>
<dbReference type="CDD" id="cd02517">
    <property type="entry name" value="CMP-KDO-Synthetase"/>
    <property type="match status" value="1"/>
</dbReference>
<dbReference type="GO" id="GO:0016020">
    <property type="term" value="C:membrane"/>
    <property type="evidence" value="ECO:0007669"/>
    <property type="project" value="UniProtKB-SubCell"/>
</dbReference>
<accession>A0A7C5M250</accession>
<evidence type="ECO:0000256" key="1">
    <source>
        <dbReference type="ARBA" id="ARBA00004370"/>
    </source>
</evidence>
<gene>
    <name evidence="5 6" type="primary">kdsB</name>
    <name evidence="6" type="ORF">ENL41_02375</name>
</gene>
<evidence type="ECO:0000313" key="6">
    <source>
        <dbReference type="EMBL" id="HHF58251.1"/>
    </source>
</evidence>
<dbReference type="NCBIfam" id="NF003950">
    <property type="entry name" value="PRK05450.1-3"/>
    <property type="match status" value="1"/>
</dbReference>
<keyword evidence="3 5" id="KW-0548">Nucleotidyltransferase</keyword>
<dbReference type="GO" id="GO:0009103">
    <property type="term" value="P:lipopolysaccharide biosynthetic process"/>
    <property type="evidence" value="ECO:0007669"/>
    <property type="project" value="UniProtKB-UniRule"/>
</dbReference>
<name>A0A7C5M250_UNCW3</name>
<dbReference type="Proteomes" id="UP000886014">
    <property type="component" value="Unassembled WGS sequence"/>
</dbReference>